<dbReference type="Gene3D" id="3.40.430.10">
    <property type="entry name" value="Dihydrofolate Reductase, subunit A"/>
    <property type="match status" value="1"/>
</dbReference>
<evidence type="ECO:0000256" key="1">
    <source>
        <dbReference type="ARBA" id="ARBA00006817"/>
    </source>
</evidence>
<proteinExistence type="inferred from homology"/>
<sequence>MAKWLPPNGFTGRVQHLDARVGGSYRMSFTNFTTGNSHAFGGEHLELVPHETMRDTGQFDDPNLPDVMQTSVTLRAGLIDELHLAVRPILLGSGEHLWDGLDLHALGYARTHAIASERATHVFLSKRA</sequence>
<reference evidence="3" key="1">
    <citation type="submission" date="2009-10" db="EMBL/GenBank/DDBJ databases">
        <title>Diversity of trophic interactions inside an arsenic-rich microbial ecosystem.</title>
        <authorList>
            <person name="Bertin P.N."/>
            <person name="Heinrich-Salmeron A."/>
            <person name="Pelletier E."/>
            <person name="Goulhen-Chollet F."/>
            <person name="Arsene-Ploetze F."/>
            <person name="Gallien S."/>
            <person name="Calteau A."/>
            <person name="Vallenet D."/>
            <person name="Casiot C."/>
            <person name="Chane-Woon-Ming B."/>
            <person name="Giloteaux L."/>
            <person name="Barakat M."/>
            <person name="Bonnefoy V."/>
            <person name="Bruneel O."/>
            <person name="Chandler M."/>
            <person name="Cleiss J."/>
            <person name="Duran R."/>
            <person name="Elbaz-Poulichet F."/>
            <person name="Fonknechten N."/>
            <person name="Lauga B."/>
            <person name="Mornico D."/>
            <person name="Ortet P."/>
            <person name="Schaeffer C."/>
            <person name="Siguier P."/>
            <person name="Alexander Thil Smith A."/>
            <person name="Van Dorsselaer A."/>
            <person name="Weissenbach J."/>
            <person name="Medigue C."/>
            <person name="Le Paslier D."/>
        </authorList>
    </citation>
    <scope>NUCLEOTIDE SEQUENCE</scope>
</reference>
<name>E6PTT7_9ZZZZ</name>
<dbReference type="InterPro" id="IPR023393">
    <property type="entry name" value="START-like_dom_sf"/>
</dbReference>
<evidence type="ECO:0000259" key="2">
    <source>
        <dbReference type="Pfam" id="PF08327"/>
    </source>
</evidence>
<dbReference type="Gene3D" id="3.30.530.20">
    <property type="match status" value="1"/>
</dbReference>
<organism evidence="3">
    <name type="scientific">mine drainage metagenome</name>
    <dbReference type="NCBI Taxonomy" id="410659"/>
    <lineage>
        <taxon>unclassified sequences</taxon>
        <taxon>metagenomes</taxon>
        <taxon>ecological metagenomes</taxon>
    </lineage>
</organism>
<dbReference type="SUPFAM" id="SSF55961">
    <property type="entry name" value="Bet v1-like"/>
    <property type="match status" value="1"/>
</dbReference>
<dbReference type="AlphaFoldDB" id="E6PTT7"/>
<dbReference type="InterPro" id="IPR013538">
    <property type="entry name" value="ASHA1/2-like_C"/>
</dbReference>
<feature type="domain" description="Activator of Hsp90 ATPase homologue 1/2-like C-terminal" evidence="2">
    <location>
        <begin position="2"/>
        <end position="75"/>
    </location>
</feature>
<comment type="similarity">
    <text evidence="1">Belongs to the AHA1 family.</text>
</comment>
<protein>
    <recommendedName>
        <fullName evidence="2">Activator of Hsp90 ATPase homologue 1/2-like C-terminal domain-containing protein</fullName>
    </recommendedName>
</protein>
<accession>E6PTT7</accession>
<dbReference type="SUPFAM" id="SSF53597">
    <property type="entry name" value="Dihydrofolate reductase-like"/>
    <property type="match status" value="1"/>
</dbReference>
<dbReference type="Pfam" id="PF08327">
    <property type="entry name" value="AHSA1"/>
    <property type="match status" value="1"/>
</dbReference>
<comment type="caution">
    <text evidence="3">The sequence shown here is derived from an EMBL/GenBank/DDBJ whole genome shotgun (WGS) entry which is preliminary data.</text>
</comment>
<gene>
    <name evidence="3" type="ORF">CARN2_3821</name>
</gene>
<dbReference type="EMBL" id="CABM01000051">
    <property type="protein sequence ID" value="CBH98344.1"/>
    <property type="molecule type" value="Genomic_DNA"/>
</dbReference>
<dbReference type="InterPro" id="IPR024072">
    <property type="entry name" value="DHFR-like_dom_sf"/>
</dbReference>
<evidence type="ECO:0000313" key="3">
    <source>
        <dbReference type="EMBL" id="CBH98344.1"/>
    </source>
</evidence>